<evidence type="ECO:0000256" key="1">
    <source>
        <dbReference type="SAM" id="MobiDB-lite"/>
    </source>
</evidence>
<feature type="compositionally biased region" description="Basic and acidic residues" evidence="1">
    <location>
        <begin position="181"/>
        <end position="225"/>
    </location>
</feature>
<accession>R4X8K1</accession>
<dbReference type="GO" id="GO:0031204">
    <property type="term" value="P:post-translational protein targeting to membrane, translocation"/>
    <property type="evidence" value="ECO:0007669"/>
    <property type="project" value="InterPro"/>
</dbReference>
<dbReference type="Proteomes" id="UP000013776">
    <property type="component" value="Unassembled WGS sequence"/>
</dbReference>
<dbReference type="PANTHER" id="PTHR28229:SF1">
    <property type="entry name" value="TRANSLOCATION PROTEIN SEC66"/>
    <property type="match status" value="1"/>
</dbReference>
<comment type="caution">
    <text evidence="3">The sequence shown here is derived from an EMBL/GenBank/DDBJ whole genome shotgun (WGS) entry which is preliminary data.</text>
</comment>
<dbReference type="VEuPathDB" id="FungiDB:TAPDE_001485"/>
<feature type="transmembrane region" description="Helical" evidence="2">
    <location>
        <begin position="6"/>
        <end position="25"/>
    </location>
</feature>
<dbReference type="AlphaFoldDB" id="R4X8K1"/>
<name>R4X8K1_TAPDE</name>
<keyword evidence="2" id="KW-0812">Transmembrane</keyword>
<evidence type="ECO:0000256" key="2">
    <source>
        <dbReference type="SAM" id="Phobius"/>
    </source>
</evidence>
<proteinExistence type="predicted"/>
<keyword evidence="2" id="KW-1133">Transmembrane helix</keyword>
<dbReference type="Pfam" id="PF09802">
    <property type="entry name" value="Sec66"/>
    <property type="match status" value="1"/>
</dbReference>
<sequence length="239" mass="27539">MVSVFVPILYLAVLIGGLGTFSYFYRRRKPAPVSQLEEWFPPNKARDVYFSLQAQDNVPTGILKSALLLRAVEDIKRLQQVQTQKTALNVLMQKGGAGDDLWTRFLQLEEEMKAEVMDVVNEAQALQEGWNQLIFQTANEMMLNDTSRQTLSKIVGMAAEVKQEFIDSKEQLAETQTRMQKNRETRVAREKEETAARVQREEREAEEQREKVRQELIAMEEKESKSASGTNSPRNRRKK</sequence>
<dbReference type="InterPro" id="IPR018624">
    <property type="entry name" value="Sec66"/>
</dbReference>
<dbReference type="OrthoDB" id="73168at2759"/>
<dbReference type="GO" id="GO:0031207">
    <property type="term" value="C:Sec62/Sec63 complex"/>
    <property type="evidence" value="ECO:0007669"/>
    <property type="project" value="InterPro"/>
</dbReference>
<dbReference type="eggNOG" id="KOG4699">
    <property type="taxonomic scope" value="Eukaryota"/>
</dbReference>
<evidence type="ECO:0000313" key="3">
    <source>
        <dbReference type="EMBL" id="CCG81670.1"/>
    </source>
</evidence>
<dbReference type="EMBL" id="CAHR02000054">
    <property type="protein sequence ID" value="CCG81670.1"/>
    <property type="molecule type" value="Genomic_DNA"/>
</dbReference>
<dbReference type="PANTHER" id="PTHR28229">
    <property type="entry name" value="TRANSLOCATION PROTEIN SEC66"/>
    <property type="match status" value="1"/>
</dbReference>
<dbReference type="STRING" id="1097556.R4X8K1"/>
<reference evidence="3 4" key="1">
    <citation type="journal article" date="2013" name="MBio">
        <title>Genome sequencing of the plant pathogen Taphrina deformans, the causal agent of peach leaf curl.</title>
        <authorList>
            <person name="Cisse O.H."/>
            <person name="Almeida J.M.G.C.F."/>
            <person name="Fonseca A."/>
            <person name="Kumar A.A."/>
            <person name="Salojaervi J."/>
            <person name="Overmyer K."/>
            <person name="Hauser P.M."/>
            <person name="Pagni M."/>
        </authorList>
    </citation>
    <scope>NUCLEOTIDE SEQUENCE [LARGE SCALE GENOMIC DNA]</scope>
    <source>
        <strain evidence="4">PYCC 5710 / ATCC 11124 / CBS 356.35 / IMI 108563 / JCM 9778 / NBRC 8474</strain>
    </source>
</reference>
<organism evidence="3 4">
    <name type="scientific">Taphrina deformans (strain PYCC 5710 / ATCC 11124 / CBS 356.35 / IMI 108563 / JCM 9778 / NBRC 8474)</name>
    <name type="common">Peach leaf curl fungus</name>
    <name type="synonym">Lalaria deformans</name>
    <dbReference type="NCBI Taxonomy" id="1097556"/>
    <lineage>
        <taxon>Eukaryota</taxon>
        <taxon>Fungi</taxon>
        <taxon>Dikarya</taxon>
        <taxon>Ascomycota</taxon>
        <taxon>Taphrinomycotina</taxon>
        <taxon>Taphrinomycetes</taxon>
        <taxon>Taphrinales</taxon>
        <taxon>Taphrinaceae</taxon>
        <taxon>Taphrina</taxon>
    </lineage>
</organism>
<keyword evidence="2" id="KW-0472">Membrane</keyword>
<gene>
    <name evidence="3" type="ORF">TAPDE_001485</name>
</gene>
<protein>
    <submittedName>
        <fullName evidence="3">Translocation protein</fullName>
    </submittedName>
</protein>
<feature type="region of interest" description="Disordered" evidence="1">
    <location>
        <begin position="176"/>
        <end position="239"/>
    </location>
</feature>
<evidence type="ECO:0000313" key="4">
    <source>
        <dbReference type="Proteomes" id="UP000013776"/>
    </source>
</evidence>
<keyword evidence="4" id="KW-1185">Reference proteome</keyword>